<dbReference type="EMBL" id="CAJGYO010000017">
    <property type="protein sequence ID" value="CAD6333365.1"/>
    <property type="molecule type" value="Genomic_DNA"/>
</dbReference>
<evidence type="ECO:0000256" key="2">
    <source>
        <dbReference type="SAM" id="Phobius"/>
    </source>
</evidence>
<evidence type="ECO:0000313" key="4">
    <source>
        <dbReference type="EMBL" id="CAD6333365.1"/>
    </source>
</evidence>
<accession>A0A811RWS3</accession>
<sequence length="88" mass="9605">MGRDGGGGVAGGMSDSVLRKVLLSYFYVAVWIFLSFSVIVYNKYILDPKMYNWPFPISLTMVHMGFCSSSPSRSSASSASSTSRPRPP</sequence>
<evidence type="ECO:0000256" key="1">
    <source>
        <dbReference type="SAM" id="MobiDB-lite"/>
    </source>
</evidence>
<keyword evidence="5" id="KW-1185">Reference proteome</keyword>
<comment type="caution">
    <text evidence="3">The sequence shown here is derived from an EMBL/GenBank/DDBJ whole genome shotgun (WGS) entry which is preliminary data.</text>
</comment>
<name>A0A811RWS3_9POAL</name>
<dbReference type="EMBL" id="CAJGYO010000017">
    <property type="protein sequence ID" value="CAD6333363.1"/>
    <property type="molecule type" value="Genomic_DNA"/>
</dbReference>
<dbReference type="AlphaFoldDB" id="A0A811RWS3"/>
<keyword evidence="2" id="KW-1133">Transmembrane helix</keyword>
<feature type="region of interest" description="Disordered" evidence="1">
    <location>
        <begin position="68"/>
        <end position="88"/>
    </location>
</feature>
<proteinExistence type="predicted"/>
<keyword evidence="2" id="KW-0812">Transmembrane</keyword>
<organism evidence="3 5">
    <name type="scientific">Miscanthus lutarioriparius</name>
    <dbReference type="NCBI Taxonomy" id="422564"/>
    <lineage>
        <taxon>Eukaryota</taxon>
        <taxon>Viridiplantae</taxon>
        <taxon>Streptophyta</taxon>
        <taxon>Embryophyta</taxon>
        <taxon>Tracheophyta</taxon>
        <taxon>Spermatophyta</taxon>
        <taxon>Magnoliopsida</taxon>
        <taxon>Liliopsida</taxon>
        <taxon>Poales</taxon>
        <taxon>Poaceae</taxon>
        <taxon>PACMAD clade</taxon>
        <taxon>Panicoideae</taxon>
        <taxon>Andropogonodae</taxon>
        <taxon>Andropogoneae</taxon>
        <taxon>Saccharinae</taxon>
        <taxon>Miscanthus</taxon>
    </lineage>
</organism>
<evidence type="ECO:0000313" key="3">
    <source>
        <dbReference type="EMBL" id="CAD6333363.1"/>
    </source>
</evidence>
<feature type="transmembrane region" description="Helical" evidence="2">
    <location>
        <begin position="22"/>
        <end position="41"/>
    </location>
</feature>
<dbReference type="Proteomes" id="UP000604825">
    <property type="component" value="Unassembled WGS sequence"/>
</dbReference>
<keyword evidence="2" id="KW-0472">Membrane</keyword>
<reference evidence="3" key="1">
    <citation type="submission" date="2020-10" db="EMBL/GenBank/DDBJ databases">
        <authorList>
            <person name="Han B."/>
            <person name="Lu T."/>
            <person name="Zhao Q."/>
            <person name="Huang X."/>
            <person name="Zhao Y."/>
        </authorList>
    </citation>
    <scope>NUCLEOTIDE SEQUENCE</scope>
</reference>
<evidence type="ECO:0000313" key="5">
    <source>
        <dbReference type="Proteomes" id="UP000604825"/>
    </source>
</evidence>
<protein>
    <submittedName>
        <fullName evidence="3">Uncharacterized protein</fullName>
    </submittedName>
</protein>
<dbReference type="OrthoDB" id="6418713at2759"/>
<gene>
    <name evidence="3" type="ORF">NCGR_LOCUS57461</name>
    <name evidence="4" type="ORF">NCGR_LOCUS57463</name>
</gene>